<accession>A0A9Q1HUP4</accession>
<evidence type="ECO:0000313" key="2">
    <source>
        <dbReference type="EMBL" id="KAJ8263559.1"/>
    </source>
</evidence>
<keyword evidence="3" id="KW-1185">Reference proteome</keyword>
<protein>
    <submittedName>
        <fullName evidence="2">Uncharacterized protein</fullName>
    </submittedName>
</protein>
<dbReference type="OrthoDB" id="10619776at2759"/>
<sequence length="156" mass="16918">MYLVISAYSSFSNNNFFLKGEGKQRLEGVKLRSPQEANLTWASLGTSAPLLAGLHHVNSPAATETDPQGPGEQSGVDGGLSEAQQPLGLRSCPVGPSVINGRWCFAVTAPEHLRRDVDGSPCRRRPSHLPPRRSLLLLLLLLLRADRHMLRECSAA</sequence>
<dbReference type="Proteomes" id="UP001152803">
    <property type="component" value="Unassembled WGS sequence"/>
</dbReference>
<gene>
    <name evidence="2" type="ORF">COCON_G00160160</name>
</gene>
<evidence type="ECO:0000256" key="1">
    <source>
        <dbReference type="SAM" id="MobiDB-lite"/>
    </source>
</evidence>
<reference evidence="2" key="1">
    <citation type="journal article" date="2023" name="Science">
        <title>Genome structures resolve the early diversification of teleost fishes.</title>
        <authorList>
            <person name="Parey E."/>
            <person name="Louis A."/>
            <person name="Montfort J."/>
            <person name="Bouchez O."/>
            <person name="Roques C."/>
            <person name="Iampietro C."/>
            <person name="Lluch J."/>
            <person name="Castinel A."/>
            <person name="Donnadieu C."/>
            <person name="Desvignes T."/>
            <person name="Floi Bucao C."/>
            <person name="Jouanno E."/>
            <person name="Wen M."/>
            <person name="Mejri S."/>
            <person name="Dirks R."/>
            <person name="Jansen H."/>
            <person name="Henkel C."/>
            <person name="Chen W.J."/>
            <person name="Zahm M."/>
            <person name="Cabau C."/>
            <person name="Klopp C."/>
            <person name="Thompson A.W."/>
            <person name="Robinson-Rechavi M."/>
            <person name="Braasch I."/>
            <person name="Lecointre G."/>
            <person name="Bobe J."/>
            <person name="Postlethwait J.H."/>
            <person name="Berthelot C."/>
            <person name="Roest Crollius H."/>
            <person name="Guiguen Y."/>
        </authorList>
    </citation>
    <scope>NUCLEOTIDE SEQUENCE</scope>
    <source>
        <strain evidence="2">Concon-B</strain>
    </source>
</reference>
<name>A0A9Q1HUP4_CONCO</name>
<organism evidence="2 3">
    <name type="scientific">Conger conger</name>
    <name type="common">Conger eel</name>
    <name type="synonym">Muraena conger</name>
    <dbReference type="NCBI Taxonomy" id="82655"/>
    <lineage>
        <taxon>Eukaryota</taxon>
        <taxon>Metazoa</taxon>
        <taxon>Chordata</taxon>
        <taxon>Craniata</taxon>
        <taxon>Vertebrata</taxon>
        <taxon>Euteleostomi</taxon>
        <taxon>Actinopterygii</taxon>
        <taxon>Neopterygii</taxon>
        <taxon>Teleostei</taxon>
        <taxon>Anguilliformes</taxon>
        <taxon>Congridae</taxon>
        <taxon>Conger</taxon>
    </lineage>
</organism>
<proteinExistence type="predicted"/>
<comment type="caution">
    <text evidence="2">The sequence shown here is derived from an EMBL/GenBank/DDBJ whole genome shotgun (WGS) entry which is preliminary data.</text>
</comment>
<dbReference type="AlphaFoldDB" id="A0A9Q1HUP4"/>
<evidence type="ECO:0000313" key="3">
    <source>
        <dbReference type="Proteomes" id="UP001152803"/>
    </source>
</evidence>
<feature type="region of interest" description="Disordered" evidence="1">
    <location>
        <begin position="59"/>
        <end position="82"/>
    </location>
</feature>
<dbReference type="EMBL" id="JAFJMO010000011">
    <property type="protein sequence ID" value="KAJ8263559.1"/>
    <property type="molecule type" value="Genomic_DNA"/>
</dbReference>